<keyword evidence="7" id="KW-0503">Monooxygenase</keyword>
<dbReference type="InterPro" id="IPR049892">
    <property type="entry name" value="AA9"/>
</dbReference>
<evidence type="ECO:0000256" key="1">
    <source>
        <dbReference type="ARBA" id="ARBA00001973"/>
    </source>
</evidence>
<dbReference type="Pfam" id="PF03443">
    <property type="entry name" value="AA9"/>
    <property type="match status" value="1"/>
</dbReference>
<keyword evidence="8" id="KW-1185">Reference proteome</keyword>
<evidence type="ECO:0000256" key="5">
    <source>
        <dbReference type="SAM" id="SignalP"/>
    </source>
</evidence>
<dbReference type="EMBL" id="ML977565">
    <property type="protein sequence ID" value="KAF2004870.1"/>
    <property type="molecule type" value="Genomic_DNA"/>
</dbReference>
<dbReference type="GO" id="GO:0004497">
    <property type="term" value="F:monooxygenase activity"/>
    <property type="evidence" value="ECO:0007669"/>
    <property type="project" value="UniProtKB-KW"/>
</dbReference>
<evidence type="ECO:0000256" key="4">
    <source>
        <dbReference type="ARBA" id="ARBA00023157"/>
    </source>
</evidence>
<keyword evidence="3" id="KW-0964">Secreted</keyword>
<keyword evidence="5" id="KW-0732">Signal</keyword>
<comment type="subcellular location">
    <subcellularLocation>
        <location evidence="2">Secreted</location>
    </subcellularLocation>
</comment>
<organism evidence="7 8">
    <name type="scientific">Amniculicola lignicola CBS 123094</name>
    <dbReference type="NCBI Taxonomy" id="1392246"/>
    <lineage>
        <taxon>Eukaryota</taxon>
        <taxon>Fungi</taxon>
        <taxon>Dikarya</taxon>
        <taxon>Ascomycota</taxon>
        <taxon>Pezizomycotina</taxon>
        <taxon>Dothideomycetes</taxon>
        <taxon>Pleosporomycetidae</taxon>
        <taxon>Pleosporales</taxon>
        <taxon>Amniculicolaceae</taxon>
        <taxon>Amniculicola</taxon>
    </lineage>
</organism>
<dbReference type="AlphaFoldDB" id="A0A6A5WSN7"/>
<accession>A0A6A5WSN7</accession>
<sequence length="259" mass="27869">MFSSIAIIAAIAPLAFAHSHVDEIWANNIHYTGYNPNGFPPYPSNTPGWFTTNSGGNPLYPVNTTAIICGVGGSPANISAPVAAGGIVRARWWQPGEWPVSHHGPVLDYLAPCNGPCSKVNPESLKFVKIDQRGWLNTSTWQEGTWAADELRADDQSWNIKIPAGLKAGEYILRHEIIALHVAFEGGAGAEHYPQCINLKVTGSGTKTITGGVDARTFYRGDEPGLDIDIHTTNDHSGYVIPGPPVWSGAVKKDRSFEA</sequence>
<proteinExistence type="predicted"/>
<reference evidence="7" key="1">
    <citation type="journal article" date="2020" name="Stud. Mycol.">
        <title>101 Dothideomycetes genomes: a test case for predicting lifestyles and emergence of pathogens.</title>
        <authorList>
            <person name="Haridas S."/>
            <person name="Albert R."/>
            <person name="Binder M."/>
            <person name="Bloem J."/>
            <person name="Labutti K."/>
            <person name="Salamov A."/>
            <person name="Andreopoulos B."/>
            <person name="Baker S."/>
            <person name="Barry K."/>
            <person name="Bills G."/>
            <person name="Bluhm B."/>
            <person name="Cannon C."/>
            <person name="Castanera R."/>
            <person name="Culley D."/>
            <person name="Daum C."/>
            <person name="Ezra D."/>
            <person name="Gonzalez J."/>
            <person name="Henrissat B."/>
            <person name="Kuo A."/>
            <person name="Liang C."/>
            <person name="Lipzen A."/>
            <person name="Lutzoni F."/>
            <person name="Magnuson J."/>
            <person name="Mondo S."/>
            <person name="Nolan M."/>
            <person name="Ohm R."/>
            <person name="Pangilinan J."/>
            <person name="Park H.-J."/>
            <person name="Ramirez L."/>
            <person name="Alfaro M."/>
            <person name="Sun H."/>
            <person name="Tritt A."/>
            <person name="Yoshinaga Y."/>
            <person name="Zwiers L.-H."/>
            <person name="Turgeon B."/>
            <person name="Goodwin S."/>
            <person name="Spatafora J."/>
            <person name="Crous P."/>
            <person name="Grigoriev I."/>
        </authorList>
    </citation>
    <scope>NUCLEOTIDE SEQUENCE</scope>
    <source>
        <strain evidence="7">CBS 123094</strain>
    </source>
</reference>
<feature type="domain" description="Auxiliary Activity family 9 catalytic" evidence="6">
    <location>
        <begin position="18"/>
        <end position="235"/>
    </location>
</feature>
<name>A0A6A5WSN7_9PLEO</name>
<evidence type="ECO:0000256" key="2">
    <source>
        <dbReference type="ARBA" id="ARBA00004613"/>
    </source>
</evidence>
<dbReference type="OrthoDB" id="4849160at2759"/>
<dbReference type="GO" id="GO:0005576">
    <property type="term" value="C:extracellular region"/>
    <property type="evidence" value="ECO:0007669"/>
    <property type="project" value="UniProtKB-SubCell"/>
</dbReference>
<dbReference type="Proteomes" id="UP000799779">
    <property type="component" value="Unassembled WGS sequence"/>
</dbReference>
<evidence type="ECO:0000313" key="7">
    <source>
        <dbReference type="EMBL" id="KAF2004870.1"/>
    </source>
</evidence>
<feature type="chain" id="PRO_5025518153" evidence="5">
    <location>
        <begin position="18"/>
        <end position="259"/>
    </location>
</feature>
<evidence type="ECO:0000313" key="8">
    <source>
        <dbReference type="Proteomes" id="UP000799779"/>
    </source>
</evidence>
<feature type="signal peptide" evidence="5">
    <location>
        <begin position="1"/>
        <end position="17"/>
    </location>
</feature>
<keyword evidence="4" id="KW-1015">Disulfide bond</keyword>
<protein>
    <submittedName>
        <fullName evidence="7">Lytic polysaccharide monooxygenase</fullName>
    </submittedName>
</protein>
<evidence type="ECO:0000259" key="6">
    <source>
        <dbReference type="Pfam" id="PF03443"/>
    </source>
</evidence>
<dbReference type="CDD" id="cd21175">
    <property type="entry name" value="LPMO_AA9"/>
    <property type="match status" value="1"/>
</dbReference>
<comment type="cofactor">
    <cofactor evidence="1">
        <name>Cu(2+)</name>
        <dbReference type="ChEBI" id="CHEBI:29036"/>
    </cofactor>
</comment>
<gene>
    <name evidence="7" type="ORF">P154DRAFT_616625</name>
</gene>
<dbReference type="InterPro" id="IPR005103">
    <property type="entry name" value="AA9_LPMO"/>
</dbReference>
<dbReference type="Gene3D" id="2.70.50.70">
    <property type="match status" value="1"/>
</dbReference>
<dbReference type="PANTHER" id="PTHR33353:SF34">
    <property type="entry name" value="ENDO-BETA-1,4-GLUCANASE D"/>
    <property type="match status" value="1"/>
</dbReference>
<evidence type="ECO:0000256" key="3">
    <source>
        <dbReference type="ARBA" id="ARBA00022525"/>
    </source>
</evidence>
<keyword evidence="7" id="KW-0560">Oxidoreductase</keyword>
<dbReference type="PANTHER" id="PTHR33353">
    <property type="entry name" value="PUTATIVE (AFU_ORTHOLOGUE AFUA_1G12560)-RELATED"/>
    <property type="match status" value="1"/>
</dbReference>